<gene>
    <name evidence="1" type="ORF">ACFOHL_06920</name>
</gene>
<dbReference type="InterPro" id="IPR018721">
    <property type="entry name" value="DUF2252"/>
</dbReference>
<dbReference type="EMBL" id="JBHRSW010000009">
    <property type="protein sequence ID" value="MFC3121347.1"/>
    <property type="molecule type" value="Genomic_DNA"/>
</dbReference>
<name>A0ABV7FS58_9ALTE</name>
<dbReference type="Pfam" id="PF10009">
    <property type="entry name" value="DUF2252"/>
    <property type="match status" value="2"/>
</dbReference>
<evidence type="ECO:0000313" key="1">
    <source>
        <dbReference type="EMBL" id="MFC3121347.1"/>
    </source>
</evidence>
<dbReference type="PANTHER" id="PTHR39441:SF1">
    <property type="entry name" value="DUF2252 DOMAIN-CONTAINING PROTEIN"/>
    <property type="match status" value="1"/>
</dbReference>
<protein>
    <submittedName>
        <fullName evidence="1">DUF2252 family protein</fullName>
    </submittedName>
</protein>
<reference evidence="2" key="1">
    <citation type="journal article" date="2019" name="Int. J. Syst. Evol. Microbiol.">
        <title>The Global Catalogue of Microorganisms (GCM) 10K type strain sequencing project: providing services to taxonomists for standard genome sequencing and annotation.</title>
        <authorList>
            <consortium name="The Broad Institute Genomics Platform"/>
            <consortium name="The Broad Institute Genome Sequencing Center for Infectious Disease"/>
            <person name="Wu L."/>
            <person name="Ma J."/>
        </authorList>
    </citation>
    <scope>NUCLEOTIDE SEQUENCE [LARGE SCALE GENOMIC DNA]</scope>
    <source>
        <strain evidence="2">KCTC 52473</strain>
    </source>
</reference>
<keyword evidence="2" id="KW-1185">Reference proteome</keyword>
<organism evidence="1 2">
    <name type="scientific">Agaribacter flavus</name>
    <dbReference type="NCBI Taxonomy" id="1902781"/>
    <lineage>
        <taxon>Bacteria</taxon>
        <taxon>Pseudomonadati</taxon>
        <taxon>Pseudomonadota</taxon>
        <taxon>Gammaproteobacteria</taxon>
        <taxon>Alteromonadales</taxon>
        <taxon>Alteromonadaceae</taxon>
        <taxon>Agaribacter</taxon>
    </lineage>
</organism>
<dbReference type="PANTHER" id="PTHR39441">
    <property type="entry name" value="DUF2252 DOMAIN-CONTAINING PROTEIN"/>
    <property type="match status" value="1"/>
</dbReference>
<evidence type="ECO:0000313" key="2">
    <source>
        <dbReference type="Proteomes" id="UP001595478"/>
    </source>
</evidence>
<comment type="caution">
    <text evidence="1">The sequence shown here is derived from an EMBL/GenBank/DDBJ whole genome shotgun (WGS) entry which is preliminary data.</text>
</comment>
<dbReference type="Proteomes" id="UP001595478">
    <property type="component" value="Unassembled WGS sequence"/>
</dbReference>
<dbReference type="RefSeq" id="WP_376919484.1">
    <property type="nucleotide sequence ID" value="NZ_JBHRSW010000009.1"/>
</dbReference>
<accession>A0ABV7FS58</accession>
<dbReference type="InterPro" id="IPR011009">
    <property type="entry name" value="Kinase-like_dom_sf"/>
</dbReference>
<proteinExistence type="predicted"/>
<sequence>MSNRQQIINEALLRVDGVLPGSKHDKHLKMCISPFVFYRGSSQLFYHDIQAGLLDLPESSSVPLTTIMGDCHTSNFGFFTEEGSFGEQIVFSLNDFDDACVGHAIWDISRLMVSLVLAVEHCRGVVDGYYLAEKDYSDKKAVGNEQMYAALNAMLDAYMLVLEQGLSKKAIDQHFLDLAFNDFATPSALSKRYKKAKKIVLGGEAFLSKSALAKAVDLQTYPLKFKADSDKFLPLVDGKYLATKQAIAPYFFHEILDIVARLGSGTGSAGLERYYALVGPSELTEIEHLALCHVVEIKQQREAAPIYYFPNLHHQNKLNPAHLTVKCQRRMQRRTDFILDEAYFDDRHWLLRSRHHAKVGMDPEHIGIGKVNAEQGGFAFYASACGQELARAHCRGDRFSLDYERAQLAYLQKQKTRLIDLATMYAKQVMQDWRYLCEREKT</sequence>
<dbReference type="SUPFAM" id="SSF56112">
    <property type="entry name" value="Protein kinase-like (PK-like)"/>
    <property type="match status" value="1"/>
</dbReference>